<dbReference type="AlphaFoldDB" id="A0A174WCK3"/>
<dbReference type="eggNOG" id="COG0277">
    <property type="taxonomic scope" value="Bacteria"/>
</dbReference>
<evidence type="ECO:0000256" key="2">
    <source>
        <dbReference type="ARBA" id="ARBA00005466"/>
    </source>
</evidence>
<dbReference type="OrthoDB" id="545125at2"/>
<dbReference type="InterPro" id="IPR012951">
    <property type="entry name" value="BBE"/>
</dbReference>
<dbReference type="Pfam" id="PF01565">
    <property type="entry name" value="FAD_binding_4"/>
    <property type="match status" value="1"/>
</dbReference>
<dbReference type="Proteomes" id="UP000092714">
    <property type="component" value="Unassembled WGS sequence"/>
</dbReference>
<comment type="similarity">
    <text evidence="2">Belongs to the oxygen-dependent FAD-linked oxidoreductase family.</text>
</comment>
<dbReference type="SUPFAM" id="SSF56176">
    <property type="entry name" value="FAD-binding/transporter-associated domain-like"/>
    <property type="match status" value="1"/>
</dbReference>
<dbReference type="RefSeq" id="WP_055184704.1">
    <property type="nucleotide sequence ID" value="NZ_CABJAZ010000003.1"/>
</dbReference>
<evidence type="ECO:0000256" key="4">
    <source>
        <dbReference type="ARBA" id="ARBA00022827"/>
    </source>
</evidence>
<dbReference type="EMBL" id="MAPZ01000009">
    <property type="protein sequence ID" value="OBY12116.1"/>
    <property type="molecule type" value="Genomic_DNA"/>
</dbReference>
<keyword evidence="3" id="KW-0285">Flavoprotein</keyword>
<dbReference type="InterPro" id="IPR006094">
    <property type="entry name" value="Oxid_FAD_bind_N"/>
</dbReference>
<dbReference type="PANTHER" id="PTHR42973:SF39">
    <property type="entry name" value="FAD-BINDING PCMH-TYPE DOMAIN-CONTAINING PROTEIN"/>
    <property type="match status" value="1"/>
</dbReference>
<dbReference type="PANTHER" id="PTHR42973">
    <property type="entry name" value="BINDING OXIDOREDUCTASE, PUTATIVE (AFU_ORTHOLOGUE AFUA_1G17690)-RELATED"/>
    <property type="match status" value="1"/>
</dbReference>
<keyword evidence="8" id="KW-1185">Reference proteome</keyword>
<name>A0A174WCK3_9CLOT</name>
<evidence type="ECO:0000313" key="7">
    <source>
        <dbReference type="EMBL" id="OBY12116.1"/>
    </source>
</evidence>
<evidence type="ECO:0000256" key="3">
    <source>
        <dbReference type="ARBA" id="ARBA00022630"/>
    </source>
</evidence>
<dbReference type="InterPro" id="IPR036318">
    <property type="entry name" value="FAD-bd_PCMH-like_sf"/>
</dbReference>
<organism evidence="7 8">
    <name type="scientific">Clostridium paraputrificum</name>
    <dbReference type="NCBI Taxonomy" id="29363"/>
    <lineage>
        <taxon>Bacteria</taxon>
        <taxon>Bacillati</taxon>
        <taxon>Bacillota</taxon>
        <taxon>Clostridia</taxon>
        <taxon>Eubacteriales</taxon>
        <taxon>Clostridiaceae</taxon>
        <taxon>Clostridium</taxon>
    </lineage>
</organism>
<gene>
    <name evidence="7" type="ORF">CP373A1_00545</name>
</gene>
<dbReference type="GO" id="GO:0016491">
    <property type="term" value="F:oxidoreductase activity"/>
    <property type="evidence" value="ECO:0007669"/>
    <property type="project" value="UniProtKB-KW"/>
</dbReference>
<keyword evidence="4" id="KW-0274">FAD</keyword>
<dbReference type="InterPro" id="IPR016169">
    <property type="entry name" value="FAD-bd_PCMH_sub2"/>
</dbReference>
<proteinExistence type="inferred from homology"/>
<dbReference type="InterPro" id="IPR050416">
    <property type="entry name" value="FAD-linked_Oxidoreductase"/>
</dbReference>
<sequence length="452" mass="51618">MIKYDFKELTGDVVTRDDFRYEESRMSWNRAIEKYPLVIIYCKEKNDVRNSVLWARKNELPIRIRSGCHNYEGYSTGNDVVVIDVSKMNNIYIDENKGKVKIEGGVRNRELYEATGSKGYPFPGGGCPTVGVPGLVLGGGWGYSTRLLGLSCDSLVELELIDYMGNLIIANERENSDLFWACRGAGGGNFGVVVSMTFNIPKKIDMVTLINMDFPNIDLEEKIEFIKMWQNEYKNLDRRANFKLGIYNSETKGKGIKLTGLFYGDKEEAKKIVEPFKKIPSFGEFSLDYTTVLDANRKIQDSHPDYEKYKSSGRFVSRDYSEKEIKEIIELIDDRAEGAYYAAVSFYGLGGAVRDKSSEDTAFAFRNSNFIIGFQSVWEDPKHAPANRAWVVDKFKNIMAMTEGSFINFPYAELGDYEREYFGKNTNKLREIKKKYDPQNIFGFPQGISIKK</sequence>
<dbReference type="Gene3D" id="3.40.462.20">
    <property type="match status" value="1"/>
</dbReference>
<evidence type="ECO:0000313" key="8">
    <source>
        <dbReference type="Proteomes" id="UP000092714"/>
    </source>
</evidence>
<dbReference type="InterPro" id="IPR016166">
    <property type="entry name" value="FAD-bd_PCMH"/>
</dbReference>
<reference evidence="7 8" key="1">
    <citation type="submission" date="2016-06" db="EMBL/GenBank/DDBJ databases">
        <authorList>
            <person name="Kjaerup R.B."/>
            <person name="Dalgaard T.S."/>
            <person name="Juul-Madsen H.R."/>
        </authorList>
    </citation>
    <scope>NUCLEOTIDE SEQUENCE [LARGE SCALE GENOMIC DNA]</scope>
    <source>
        <strain evidence="7 8">373-A1</strain>
    </source>
</reference>
<evidence type="ECO:0000256" key="5">
    <source>
        <dbReference type="ARBA" id="ARBA00023002"/>
    </source>
</evidence>
<keyword evidence="5" id="KW-0560">Oxidoreductase</keyword>
<comment type="cofactor">
    <cofactor evidence="1">
        <name>FAD</name>
        <dbReference type="ChEBI" id="CHEBI:57692"/>
    </cofactor>
</comment>
<dbReference type="Pfam" id="PF08031">
    <property type="entry name" value="BBE"/>
    <property type="match status" value="1"/>
</dbReference>
<protein>
    <submittedName>
        <fullName evidence="7">FAD-linked oxidase</fullName>
    </submittedName>
</protein>
<dbReference type="GO" id="GO:0071949">
    <property type="term" value="F:FAD binding"/>
    <property type="evidence" value="ECO:0007669"/>
    <property type="project" value="InterPro"/>
</dbReference>
<evidence type="ECO:0000256" key="1">
    <source>
        <dbReference type="ARBA" id="ARBA00001974"/>
    </source>
</evidence>
<evidence type="ECO:0000259" key="6">
    <source>
        <dbReference type="PROSITE" id="PS51387"/>
    </source>
</evidence>
<dbReference type="Gene3D" id="3.30.465.10">
    <property type="match status" value="1"/>
</dbReference>
<feature type="domain" description="FAD-binding PCMH-type" evidence="6">
    <location>
        <begin position="32"/>
        <end position="203"/>
    </location>
</feature>
<comment type="caution">
    <text evidence="7">The sequence shown here is derived from an EMBL/GenBank/DDBJ whole genome shotgun (WGS) entry which is preliminary data.</text>
</comment>
<accession>A0A174WCK3</accession>
<dbReference type="PROSITE" id="PS51387">
    <property type="entry name" value="FAD_PCMH"/>
    <property type="match status" value="1"/>
</dbReference>